<evidence type="ECO:0000313" key="1">
    <source>
        <dbReference type="EMBL" id="AIR96118.1"/>
    </source>
</evidence>
<reference evidence="2" key="1">
    <citation type="journal article" date="2015" name="J. Biotechnol.">
        <title>Complete genome sequence of the actinobacterium Streptomyces glaucescens GLA.O (DSM 40922) consisting of a linear chromosome and one linear plasmid.</title>
        <authorList>
            <person name="Ortseifen V."/>
            <person name="Winkler A."/>
            <person name="Albersmeier A."/>
            <person name="Wendler S."/>
            <person name="Puhler A."/>
            <person name="Kalinowski J."/>
            <person name="Ruckert C."/>
        </authorList>
    </citation>
    <scope>NUCLEOTIDE SEQUENCE [LARGE SCALE GENOMIC DNA]</scope>
    <source>
        <strain evidence="2">DSM 40922 / GLA O</strain>
    </source>
</reference>
<name>A0A089WZD9_STRGA</name>
<evidence type="ECO:0000313" key="2">
    <source>
        <dbReference type="Proteomes" id="UP000029482"/>
    </source>
</evidence>
<dbReference type="HOGENOM" id="CLU_2526112_0_0_11"/>
<keyword evidence="2" id="KW-1185">Reference proteome</keyword>
<dbReference type="STRING" id="1907.SGLAU_00450"/>
<dbReference type="EMBL" id="CP009438">
    <property type="protein sequence ID" value="AIR96118.1"/>
    <property type="molecule type" value="Genomic_DNA"/>
</dbReference>
<evidence type="ECO:0008006" key="3">
    <source>
        <dbReference type="Google" id="ProtNLM"/>
    </source>
</evidence>
<sequence>MSKPTSIKTSEKVRDRLRVLAEERGTTITELLEELASRELTEAEREQRAVEAARELGLQYTEQVQQAGREAWAKIRAHQGGAVA</sequence>
<dbReference type="KEGG" id="sgu:SGLAU_00450"/>
<dbReference type="OrthoDB" id="4246644at2"/>
<gene>
    <name evidence="1" type="ORF">SGLAU_00450</name>
</gene>
<protein>
    <recommendedName>
        <fullName evidence="3">Ribbon-helix-helix protein CopG domain-containing protein</fullName>
    </recommendedName>
</protein>
<dbReference type="eggNOG" id="ENOG50329Q8">
    <property type="taxonomic scope" value="Bacteria"/>
</dbReference>
<organism evidence="1 2">
    <name type="scientific">Streptomyces glaucescens</name>
    <dbReference type="NCBI Taxonomy" id="1907"/>
    <lineage>
        <taxon>Bacteria</taxon>
        <taxon>Bacillati</taxon>
        <taxon>Actinomycetota</taxon>
        <taxon>Actinomycetes</taxon>
        <taxon>Kitasatosporales</taxon>
        <taxon>Streptomycetaceae</taxon>
        <taxon>Streptomyces</taxon>
    </lineage>
</organism>
<dbReference type="AlphaFoldDB" id="A0A089WZD9"/>
<accession>A0A089WZD9</accession>
<dbReference type="Proteomes" id="UP000029482">
    <property type="component" value="Chromosome"/>
</dbReference>
<dbReference type="RefSeq" id="WP_043497306.1">
    <property type="nucleotide sequence ID" value="NZ_CP009438.1"/>
</dbReference>
<proteinExistence type="predicted"/>